<organism evidence="3 4">
    <name type="scientific">Sinomicrobium oceani</name>
    <dbReference type="NCBI Taxonomy" id="1150368"/>
    <lineage>
        <taxon>Bacteria</taxon>
        <taxon>Pseudomonadati</taxon>
        <taxon>Bacteroidota</taxon>
        <taxon>Flavobacteriia</taxon>
        <taxon>Flavobacteriales</taxon>
        <taxon>Flavobacteriaceae</taxon>
        <taxon>Sinomicrobium</taxon>
    </lineage>
</organism>
<evidence type="ECO:0000259" key="2">
    <source>
        <dbReference type="Pfam" id="PF12867"/>
    </source>
</evidence>
<keyword evidence="1" id="KW-0732">Signal</keyword>
<name>A0A1K1NLF7_9FLAO</name>
<dbReference type="STRING" id="1150368.SAMN02927921_01318"/>
<dbReference type="AlphaFoldDB" id="A0A1K1NLF7"/>
<dbReference type="Proteomes" id="UP000182248">
    <property type="component" value="Unassembled WGS sequence"/>
</dbReference>
<proteinExistence type="predicted"/>
<dbReference type="EMBL" id="FPJE01000006">
    <property type="protein sequence ID" value="SFW36280.1"/>
    <property type="molecule type" value="Genomic_DNA"/>
</dbReference>
<keyword evidence="4" id="KW-1185">Reference proteome</keyword>
<feature type="domain" description="DinB-like" evidence="2">
    <location>
        <begin position="44"/>
        <end position="198"/>
    </location>
</feature>
<accession>A0A1K1NLF7</accession>
<dbReference type="RefSeq" id="WP_217652333.1">
    <property type="nucleotide sequence ID" value="NZ_FPJE01000006.1"/>
</dbReference>
<dbReference type="InterPro" id="IPR034660">
    <property type="entry name" value="DinB/YfiT-like"/>
</dbReference>
<protein>
    <submittedName>
        <fullName evidence="3">DinB superfamily protein</fullName>
    </submittedName>
</protein>
<dbReference type="InterPro" id="IPR024775">
    <property type="entry name" value="DinB-like"/>
</dbReference>
<evidence type="ECO:0000313" key="3">
    <source>
        <dbReference type="EMBL" id="SFW36280.1"/>
    </source>
</evidence>
<gene>
    <name evidence="3" type="ORF">SAMN02927921_01318</name>
</gene>
<evidence type="ECO:0000313" key="4">
    <source>
        <dbReference type="Proteomes" id="UP000182248"/>
    </source>
</evidence>
<sequence>MKKTAILIVSFLTLTAFAPGYMLSTSVKSGTEAGDKQFLLDYYKETAKKLTGSIKGLSKDQLGYQPKPESWSINQCLEHIILTEAFLFENIKKLMEAPANPERREEIKITDEDLIKTMTDRSYKAKAPEPIQPASTYTDTKTALKDFEKQRKEILKFIKDTPIEELRNHVADSPMGPIDAYQYTLLIAAHGARHTLQIEEVKESPGFPAK</sequence>
<evidence type="ECO:0000256" key="1">
    <source>
        <dbReference type="SAM" id="SignalP"/>
    </source>
</evidence>
<feature type="chain" id="PRO_5012837440" evidence="1">
    <location>
        <begin position="19"/>
        <end position="210"/>
    </location>
</feature>
<reference evidence="3 4" key="1">
    <citation type="submission" date="2016-11" db="EMBL/GenBank/DDBJ databases">
        <authorList>
            <person name="Jaros S."/>
            <person name="Januszkiewicz K."/>
            <person name="Wedrychowicz H."/>
        </authorList>
    </citation>
    <scope>NUCLEOTIDE SEQUENCE [LARGE SCALE GENOMIC DNA]</scope>
    <source>
        <strain evidence="3 4">CGMCC 1.12145</strain>
    </source>
</reference>
<dbReference type="Pfam" id="PF12867">
    <property type="entry name" value="DinB_2"/>
    <property type="match status" value="1"/>
</dbReference>
<dbReference type="SUPFAM" id="SSF109854">
    <property type="entry name" value="DinB/YfiT-like putative metalloenzymes"/>
    <property type="match status" value="1"/>
</dbReference>
<dbReference type="Gene3D" id="1.20.120.450">
    <property type="entry name" value="dinb family like domain"/>
    <property type="match status" value="1"/>
</dbReference>
<feature type="signal peptide" evidence="1">
    <location>
        <begin position="1"/>
        <end position="18"/>
    </location>
</feature>